<evidence type="ECO:0000259" key="13">
    <source>
        <dbReference type="PROSITE" id="PS51198"/>
    </source>
</evidence>
<dbReference type="AlphaFoldDB" id="A0A918NJY7"/>
<evidence type="ECO:0000256" key="1">
    <source>
        <dbReference type="ARBA" id="ARBA00009922"/>
    </source>
</evidence>
<keyword evidence="2 12" id="KW-0547">Nucleotide-binding</keyword>
<evidence type="ECO:0000313" key="16">
    <source>
        <dbReference type="Proteomes" id="UP000626148"/>
    </source>
</evidence>
<dbReference type="Pfam" id="PF00580">
    <property type="entry name" value="UvrD-helicase"/>
    <property type="match status" value="1"/>
</dbReference>
<evidence type="ECO:0000256" key="12">
    <source>
        <dbReference type="PROSITE-ProRule" id="PRU00560"/>
    </source>
</evidence>
<dbReference type="InterPro" id="IPR014017">
    <property type="entry name" value="DNA_helicase_UvrD-like_C"/>
</dbReference>
<dbReference type="GO" id="GO:0000725">
    <property type="term" value="P:recombinational repair"/>
    <property type="evidence" value="ECO:0007669"/>
    <property type="project" value="TreeGrafter"/>
</dbReference>
<evidence type="ECO:0000256" key="2">
    <source>
        <dbReference type="ARBA" id="ARBA00022741"/>
    </source>
</evidence>
<dbReference type="GO" id="GO:0003677">
    <property type="term" value="F:DNA binding"/>
    <property type="evidence" value="ECO:0007669"/>
    <property type="project" value="UniProtKB-KW"/>
</dbReference>
<dbReference type="Gene3D" id="3.40.50.300">
    <property type="entry name" value="P-loop containing nucleotide triphosphate hydrolases"/>
    <property type="match status" value="2"/>
</dbReference>
<comment type="catalytic activity">
    <reaction evidence="8">
        <text>Couples ATP hydrolysis with the unwinding of duplex DNA by translocating in the 3'-5' direction.</text>
        <dbReference type="EC" id="5.6.2.4"/>
    </reaction>
</comment>
<comment type="similarity">
    <text evidence="1">Belongs to the helicase family. UvrD subfamily.</text>
</comment>
<name>A0A918NJY7_9GAMM</name>
<gene>
    <name evidence="15" type="ORF">GCM10007392_45860</name>
</gene>
<dbReference type="Gene3D" id="1.10.10.160">
    <property type="match status" value="1"/>
</dbReference>
<dbReference type="EMBL" id="BMXR01000017">
    <property type="protein sequence ID" value="GGX73276.1"/>
    <property type="molecule type" value="Genomic_DNA"/>
</dbReference>
<dbReference type="InterPro" id="IPR027417">
    <property type="entry name" value="P-loop_NTPase"/>
</dbReference>
<keyword evidence="16" id="KW-1185">Reference proteome</keyword>
<reference evidence="15" key="1">
    <citation type="journal article" date="2014" name="Int. J. Syst. Evol. Microbiol.">
        <title>Complete genome sequence of Corynebacterium casei LMG S-19264T (=DSM 44701T), isolated from a smear-ripened cheese.</title>
        <authorList>
            <consortium name="US DOE Joint Genome Institute (JGI-PGF)"/>
            <person name="Walter F."/>
            <person name="Albersmeier A."/>
            <person name="Kalinowski J."/>
            <person name="Ruckert C."/>
        </authorList>
    </citation>
    <scope>NUCLEOTIDE SEQUENCE</scope>
    <source>
        <strain evidence="15">KCTC 22169</strain>
    </source>
</reference>
<dbReference type="Gene3D" id="1.10.486.10">
    <property type="entry name" value="PCRA, domain 4"/>
    <property type="match status" value="1"/>
</dbReference>
<dbReference type="InterPro" id="IPR014016">
    <property type="entry name" value="UvrD-like_ATP-bd"/>
</dbReference>
<feature type="domain" description="UvrD-like helicase C-terminal" evidence="14">
    <location>
        <begin position="292"/>
        <end position="565"/>
    </location>
</feature>
<keyword evidence="6" id="KW-0238">DNA-binding</keyword>
<evidence type="ECO:0000256" key="6">
    <source>
        <dbReference type="ARBA" id="ARBA00023125"/>
    </source>
</evidence>
<dbReference type="GO" id="GO:0016787">
    <property type="term" value="F:hydrolase activity"/>
    <property type="evidence" value="ECO:0007669"/>
    <property type="project" value="UniProtKB-UniRule"/>
</dbReference>
<dbReference type="Proteomes" id="UP000626148">
    <property type="component" value="Unassembled WGS sequence"/>
</dbReference>
<comment type="caution">
    <text evidence="15">The sequence shown here is derived from an EMBL/GenBank/DDBJ whole genome shotgun (WGS) entry which is preliminary data.</text>
</comment>
<evidence type="ECO:0000256" key="5">
    <source>
        <dbReference type="ARBA" id="ARBA00022840"/>
    </source>
</evidence>
<comment type="catalytic activity">
    <reaction evidence="11">
        <text>ATP + H2O = ADP + phosphate + H(+)</text>
        <dbReference type="Rhea" id="RHEA:13065"/>
        <dbReference type="ChEBI" id="CHEBI:15377"/>
        <dbReference type="ChEBI" id="CHEBI:15378"/>
        <dbReference type="ChEBI" id="CHEBI:30616"/>
        <dbReference type="ChEBI" id="CHEBI:43474"/>
        <dbReference type="ChEBI" id="CHEBI:456216"/>
        <dbReference type="EC" id="5.6.2.4"/>
    </reaction>
</comment>
<evidence type="ECO:0000256" key="10">
    <source>
        <dbReference type="ARBA" id="ARBA00034923"/>
    </source>
</evidence>
<evidence type="ECO:0000256" key="4">
    <source>
        <dbReference type="ARBA" id="ARBA00022806"/>
    </source>
</evidence>
<dbReference type="PANTHER" id="PTHR11070:SF2">
    <property type="entry name" value="ATP-DEPENDENT DNA HELICASE SRS2"/>
    <property type="match status" value="1"/>
</dbReference>
<feature type="domain" description="UvrD-like helicase ATP-binding" evidence="13">
    <location>
        <begin position="1"/>
        <end position="291"/>
    </location>
</feature>
<evidence type="ECO:0000256" key="11">
    <source>
        <dbReference type="ARBA" id="ARBA00048988"/>
    </source>
</evidence>
<dbReference type="PANTHER" id="PTHR11070">
    <property type="entry name" value="UVRD / RECB / PCRA DNA HELICASE FAMILY MEMBER"/>
    <property type="match status" value="1"/>
</dbReference>
<proteinExistence type="inferred from homology"/>
<dbReference type="SUPFAM" id="SSF52540">
    <property type="entry name" value="P-loop containing nucleoside triphosphate hydrolases"/>
    <property type="match status" value="1"/>
</dbReference>
<dbReference type="RefSeq" id="WP_189613219.1">
    <property type="nucleotide sequence ID" value="NZ_BMXR01000017.1"/>
</dbReference>
<keyword evidence="3 12" id="KW-0378">Hydrolase</keyword>
<dbReference type="EC" id="5.6.2.4" evidence="9"/>
<dbReference type="GO" id="GO:0005524">
    <property type="term" value="F:ATP binding"/>
    <property type="evidence" value="ECO:0007669"/>
    <property type="project" value="UniProtKB-UniRule"/>
</dbReference>
<dbReference type="Pfam" id="PF13361">
    <property type="entry name" value="UvrD_C"/>
    <property type="match status" value="1"/>
</dbReference>
<accession>A0A918NJY7</accession>
<sequence>MPLTDEQQAIIRHPDGHARIVAVAGSGKTATLTAYVSRRLRDGVNPRRLLVLMYNKAAQQDFSRRLQQQNRASGLSLPEVRTFHSLGYRIYQRLVSDGDLPPFDRNLMNDAQVEPMVWRLLRELADDEQAEDILNRKKKWVEPALSYFELVKSNLASPTAVFEQSGLPSQCRIFIEAFERFEAWRSDHRRVTFADLLYDPVRCLNGDPAIATRFAGHMEEILVDEFQDINPIQQRLLEILHGDRGQVMAVGDPDQTIYEFRGSEPALLTEGFTEAFNDVRDYQLSWTFRYGHHLSLLANQLMGAADDPVAVRTLCLSYPDTPMTRVEQVRSDDCASAALGLIQQWRQQRPLADIAVLNRLWANSARLELLLLAADVPYHLDHHQTVLERYELQGFWVLLDLASGTFTQYDNETRRQAWRTLLTQPYLKIRKVVVDDLVERLKGVSTEAGRHLRNAIPESLSAFQADQLLERARLLDKAERARCMATELVSGWIRVTDYYNALKDSAFSAQQVDDQIATVKAFAQFVAAQDWPAAEAGDRLRQLQQHRAGRGQDGVHITSIHKAKGREWPVVLIPELNARFFPYHPEGDLSRPTSDASERRLLYVAMTRAREQLVLLTPADRSDNPDSPFLADLAWDDCLALSQAINQNRSAVGLTRNLDPDRTESYLRAIQCSLTIDWRDPPKDTRSPKDALSDEPIRVRHARFGAGRVLSQDEHRLTIRFLKDGDIRQFDRATVAPLLEWLS</sequence>
<evidence type="ECO:0000259" key="14">
    <source>
        <dbReference type="PROSITE" id="PS51217"/>
    </source>
</evidence>
<keyword evidence="4 12" id="KW-0347">Helicase</keyword>
<protein>
    <recommendedName>
        <fullName evidence="9">DNA 3'-5' helicase</fullName>
        <ecNumber evidence="9">5.6.2.4</ecNumber>
    </recommendedName>
    <alternativeName>
        <fullName evidence="10">DNA 3'-5' helicase II</fullName>
    </alternativeName>
</protein>
<dbReference type="InterPro" id="IPR000212">
    <property type="entry name" value="DNA_helicase_UvrD/REP"/>
</dbReference>
<dbReference type="CDD" id="cd17932">
    <property type="entry name" value="DEXQc_UvrD"/>
    <property type="match status" value="1"/>
</dbReference>
<feature type="binding site" evidence="12">
    <location>
        <begin position="22"/>
        <end position="29"/>
    </location>
    <ligand>
        <name>ATP</name>
        <dbReference type="ChEBI" id="CHEBI:30616"/>
    </ligand>
</feature>
<reference evidence="15" key="2">
    <citation type="submission" date="2020-09" db="EMBL/GenBank/DDBJ databases">
        <authorList>
            <person name="Sun Q."/>
            <person name="Kim S."/>
        </authorList>
    </citation>
    <scope>NUCLEOTIDE SEQUENCE</scope>
    <source>
        <strain evidence="15">KCTC 22169</strain>
    </source>
</reference>
<evidence type="ECO:0000256" key="9">
    <source>
        <dbReference type="ARBA" id="ARBA00034808"/>
    </source>
</evidence>
<dbReference type="GO" id="GO:0043138">
    <property type="term" value="F:3'-5' DNA helicase activity"/>
    <property type="evidence" value="ECO:0007669"/>
    <property type="project" value="UniProtKB-EC"/>
</dbReference>
<evidence type="ECO:0000256" key="3">
    <source>
        <dbReference type="ARBA" id="ARBA00022801"/>
    </source>
</evidence>
<keyword evidence="5 12" id="KW-0067">ATP-binding</keyword>
<dbReference type="PROSITE" id="PS51198">
    <property type="entry name" value="UVRD_HELICASE_ATP_BIND"/>
    <property type="match status" value="1"/>
</dbReference>
<evidence type="ECO:0000313" key="15">
    <source>
        <dbReference type="EMBL" id="GGX73276.1"/>
    </source>
</evidence>
<evidence type="ECO:0000256" key="8">
    <source>
        <dbReference type="ARBA" id="ARBA00034617"/>
    </source>
</evidence>
<keyword evidence="7" id="KW-0413">Isomerase</keyword>
<organism evidence="15 16">
    <name type="scientific">Saccharospirillum salsuginis</name>
    <dbReference type="NCBI Taxonomy" id="418750"/>
    <lineage>
        <taxon>Bacteria</taxon>
        <taxon>Pseudomonadati</taxon>
        <taxon>Pseudomonadota</taxon>
        <taxon>Gammaproteobacteria</taxon>
        <taxon>Oceanospirillales</taxon>
        <taxon>Saccharospirillaceae</taxon>
        <taxon>Saccharospirillum</taxon>
    </lineage>
</organism>
<evidence type="ECO:0000256" key="7">
    <source>
        <dbReference type="ARBA" id="ARBA00023235"/>
    </source>
</evidence>
<dbReference type="PROSITE" id="PS51217">
    <property type="entry name" value="UVRD_HELICASE_CTER"/>
    <property type="match status" value="1"/>
</dbReference>
<dbReference type="InterPro" id="IPR013986">
    <property type="entry name" value="DExx_box_DNA_helicase_dom_sf"/>
</dbReference>